<proteinExistence type="inferred from homology"/>
<reference evidence="5" key="1">
    <citation type="submission" date="2025-08" db="UniProtKB">
        <authorList>
            <consortium name="RefSeq"/>
        </authorList>
    </citation>
    <scope>IDENTIFICATION</scope>
</reference>
<dbReference type="GeneID" id="101853657"/>
<dbReference type="Proteomes" id="UP000694888">
    <property type="component" value="Unplaced"/>
</dbReference>
<name>A0ABM0ZWZ4_APLCA</name>
<keyword evidence="3" id="KW-0732">Signal</keyword>
<comment type="similarity">
    <text evidence="1">Belongs to the DPCD family.</text>
</comment>
<evidence type="ECO:0000313" key="5">
    <source>
        <dbReference type="RefSeq" id="XP_012936224.1"/>
    </source>
</evidence>
<evidence type="ECO:0000256" key="2">
    <source>
        <dbReference type="ARBA" id="ARBA00020330"/>
    </source>
</evidence>
<dbReference type="InterPro" id="IPR026224">
    <property type="entry name" value="DPCD"/>
</dbReference>
<dbReference type="Pfam" id="PF14913">
    <property type="entry name" value="DPCD"/>
    <property type="match status" value="1"/>
</dbReference>
<feature type="chain" id="PRO_5046017967" description="Protein DPCD" evidence="3">
    <location>
        <begin position="27"/>
        <end position="210"/>
    </location>
</feature>
<keyword evidence="4" id="KW-1185">Reference proteome</keyword>
<dbReference type="PANTHER" id="PTHR31921">
    <property type="entry name" value="PROTEIN DPCD"/>
    <property type="match status" value="1"/>
</dbReference>
<organism evidence="4 5">
    <name type="scientific">Aplysia californica</name>
    <name type="common">California sea hare</name>
    <dbReference type="NCBI Taxonomy" id="6500"/>
    <lineage>
        <taxon>Eukaryota</taxon>
        <taxon>Metazoa</taxon>
        <taxon>Spiralia</taxon>
        <taxon>Lophotrochozoa</taxon>
        <taxon>Mollusca</taxon>
        <taxon>Gastropoda</taxon>
        <taxon>Heterobranchia</taxon>
        <taxon>Euthyneura</taxon>
        <taxon>Tectipleura</taxon>
        <taxon>Aplysiida</taxon>
        <taxon>Aplysioidea</taxon>
        <taxon>Aplysiidae</taxon>
        <taxon>Aplysia</taxon>
    </lineage>
</organism>
<protein>
    <recommendedName>
        <fullName evidence="2">Protein DPCD</fullName>
    </recommendedName>
</protein>
<accession>A0ABM0ZWZ4</accession>
<evidence type="ECO:0000256" key="1">
    <source>
        <dbReference type="ARBA" id="ARBA00010597"/>
    </source>
</evidence>
<evidence type="ECO:0000256" key="3">
    <source>
        <dbReference type="SAM" id="SignalP"/>
    </source>
</evidence>
<dbReference type="RefSeq" id="XP_012936224.1">
    <property type="nucleotide sequence ID" value="XM_013080770.2"/>
</dbReference>
<dbReference type="PANTHER" id="PTHR31921:SF1">
    <property type="entry name" value="PROTEIN DPCD"/>
    <property type="match status" value="1"/>
</dbReference>
<dbReference type="PRINTS" id="PR02065">
    <property type="entry name" value="PROTEINDPCD"/>
</dbReference>
<evidence type="ECO:0000313" key="4">
    <source>
        <dbReference type="Proteomes" id="UP000694888"/>
    </source>
</evidence>
<gene>
    <name evidence="5" type="primary">LOC101853657</name>
</gene>
<sequence>MNNCSSYILCLIHLLVLNGSSRKCWPQIYEGRRKIHFTFTDGSELAEEYDFKSDELIVRKWKRKGTLGGHGRWEMEVGEQHAPVNLDVEGLVESNVNPIFVRKDTKSHYQWRIRNLPYPIANYNVTVKQEDRQIVISTVNKKYYKKFGIPDLDRCSLPLEQAAVEVAHANNTLIISYKKPGTVLDFEKKMMMEIKKLKASKDGDVDCTPS</sequence>
<feature type="signal peptide" evidence="3">
    <location>
        <begin position="1"/>
        <end position="26"/>
    </location>
</feature>